<name>A0A1W1I7U1_9BACT</name>
<proteinExistence type="predicted"/>
<evidence type="ECO:0000313" key="1">
    <source>
        <dbReference type="EMBL" id="SLM49092.1"/>
    </source>
</evidence>
<dbReference type="Pfam" id="PF06051">
    <property type="entry name" value="DUF928"/>
    <property type="match status" value="1"/>
</dbReference>
<evidence type="ECO:0000313" key="2">
    <source>
        <dbReference type="Proteomes" id="UP000192042"/>
    </source>
</evidence>
<reference evidence="1 2" key="1">
    <citation type="submission" date="2017-03" db="EMBL/GenBank/DDBJ databases">
        <authorList>
            <person name="Afonso C.L."/>
            <person name="Miller P.J."/>
            <person name="Scott M.A."/>
            <person name="Spackman E."/>
            <person name="Goraichik I."/>
            <person name="Dimitrov K.M."/>
            <person name="Suarez D.L."/>
            <person name="Swayne D.E."/>
        </authorList>
    </citation>
    <scope>NUCLEOTIDE SEQUENCE [LARGE SCALE GENOMIC DNA]</scope>
    <source>
        <strain evidence="1">Genome sequencing of Nitrospira japonica strain NJ11</strain>
    </source>
</reference>
<dbReference type="STRING" id="1325564.NSJP_2925"/>
<dbReference type="EMBL" id="LT828648">
    <property type="protein sequence ID" value="SLM49092.1"/>
    <property type="molecule type" value="Genomic_DNA"/>
</dbReference>
<dbReference type="InterPro" id="IPR010328">
    <property type="entry name" value="DUF928"/>
</dbReference>
<keyword evidence="2" id="KW-1185">Reference proteome</keyword>
<accession>A0A1W1I7U1</accession>
<evidence type="ECO:0008006" key="3">
    <source>
        <dbReference type="Google" id="ProtNLM"/>
    </source>
</evidence>
<organism evidence="1 2">
    <name type="scientific">Nitrospira japonica</name>
    <dbReference type="NCBI Taxonomy" id="1325564"/>
    <lineage>
        <taxon>Bacteria</taxon>
        <taxon>Pseudomonadati</taxon>
        <taxon>Nitrospirota</taxon>
        <taxon>Nitrospiria</taxon>
        <taxon>Nitrospirales</taxon>
        <taxon>Nitrospiraceae</taxon>
        <taxon>Nitrospira</taxon>
    </lineage>
</organism>
<dbReference type="Proteomes" id="UP000192042">
    <property type="component" value="Chromosome I"/>
</dbReference>
<dbReference type="AlphaFoldDB" id="A0A1W1I7U1"/>
<dbReference type="RefSeq" id="WP_080887385.1">
    <property type="nucleotide sequence ID" value="NZ_LT828648.1"/>
</dbReference>
<gene>
    <name evidence="1" type="ORF">NSJP_2925</name>
</gene>
<dbReference type="OrthoDB" id="5625579at2"/>
<protein>
    <recommendedName>
        <fullName evidence="3">DUF928 domain-containing protein</fullName>
    </recommendedName>
</protein>
<sequence length="260" mass="28422">MRCASRHSAVSLTVTSPFGLGRQGLIGLILLTLMAQAVPVFSAPSADSSQSNEPRILYIPPKKFMPRARLGGTVRGSDGLEPIVQPLVPDHVGFTSQETPVLNWYLSKPTPHEVRFTLIDDKSVKPIFEAPIPAPKEAGIFSIRTRDLDLTLQPGVQYRWYVSIVQPAPFSEIVTGGIIERCELSDCLIVMDARMTCSVQSVTENARAGMWYDAMGCLCALIDADPENVSLRRLRASLLSQVGLHLVAEWDLRAVPAAGR</sequence>
<dbReference type="KEGG" id="nja:NSJP_2925"/>